<name>A0AA45L856_9PSEU</name>
<organism evidence="2 3">
    <name type="scientific">Actinosynnema pretiosum subsp. pretiosum</name>
    <dbReference type="NCBI Taxonomy" id="103721"/>
    <lineage>
        <taxon>Bacteria</taxon>
        <taxon>Bacillati</taxon>
        <taxon>Actinomycetota</taxon>
        <taxon>Actinomycetes</taxon>
        <taxon>Pseudonocardiales</taxon>
        <taxon>Pseudonocardiaceae</taxon>
        <taxon>Actinosynnema</taxon>
    </lineage>
</organism>
<gene>
    <name evidence="2" type="ORF">KCV87_02935</name>
</gene>
<dbReference type="Proteomes" id="UP000677152">
    <property type="component" value="Chromosome"/>
</dbReference>
<sequence length="148" mass="15188">MAPGDRVLVRGAGGGIGVLAVRIARARVTAVTSSPERAGRLRPSARPRPWTAPTPPPPASTTSWSTPSPAPAWPSTCRSWPPNGRYALCGGGGVGGDPGPEPFTAPVVLRALFGHREPTASFVREVVDVVGAGLGAGRHCADRTPADR</sequence>
<evidence type="ECO:0000313" key="2">
    <source>
        <dbReference type="EMBL" id="QUF05092.1"/>
    </source>
</evidence>
<protein>
    <submittedName>
        <fullName evidence="2">Uncharacterized protein</fullName>
    </submittedName>
</protein>
<dbReference type="AlphaFoldDB" id="A0AA45L856"/>
<reference evidence="2" key="1">
    <citation type="submission" date="2021-04" db="EMBL/GenBank/DDBJ databases">
        <title>Genomic sequence of Actinosynnema pretiosum subsp. pretiosum ATCC 31280 (C-14919).</title>
        <authorList>
            <person name="Bai L."/>
            <person name="Wang X."/>
            <person name="Xiao Y."/>
        </authorList>
    </citation>
    <scope>NUCLEOTIDE SEQUENCE</scope>
    <source>
        <strain evidence="2">ATCC 31280</strain>
    </source>
</reference>
<proteinExistence type="predicted"/>
<dbReference type="Gene3D" id="3.40.50.720">
    <property type="entry name" value="NAD(P)-binding Rossmann-like Domain"/>
    <property type="match status" value="1"/>
</dbReference>
<evidence type="ECO:0000313" key="3">
    <source>
        <dbReference type="Proteomes" id="UP000677152"/>
    </source>
</evidence>
<dbReference type="EMBL" id="CP073249">
    <property type="protein sequence ID" value="QUF05092.1"/>
    <property type="molecule type" value="Genomic_DNA"/>
</dbReference>
<feature type="region of interest" description="Disordered" evidence="1">
    <location>
        <begin position="29"/>
        <end position="79"/>
    </location>
</feature>
<feature type="compositionally biased region" description="Pro residues" evidence="1">
    <location>
        <begin position="50"/>
        <end position="59"/>
    </location>
</feature>
<evidence type="ECO:0000256" key="1">
    <source>
        <dbReference type="SAM" id="MobiDB-lite"/>
    </source>
</evidence>
<dbReference type="InterPro" id="IPR036291">
    <property type="entry name" value="NAD(P)-bd_dom_sf"/>
</dbReference>
<accession>A0AA45L856</accession>
<dbReference type="SUPFAM" id="SSF51735">
    <property type="entry name" value="NAD(P)-binding Rossmann-fold domains"/>
    <property type="match status" value="1"/>
</dbReference>